<dbReference type="GO" id="GO:0016020">
    <property type="term" value="C:membrane"/>
    <property type="evidence" value="ECO:0007669"/>
    <property type="project" value="InterPro"/>
</dbReference>
<dbReference type="SUPFAM" id="SSF52540">
    <property type="entry name" value="P-loop containing nucleoside triphosphate hydrolases"/>
    <property type="match status" value="1"/>
</dbReference>
<name>D2V261_NAEGR</name>
<feature type="non-terminal residue" evidence="3">
    <location>
        <position position="165"/>
    </location>
</feature>
<dbReference type="KEGG" id="ngr:NAEGRDRAFT_4109"/>
<evidence type="ECO:0000256" key="2">
    <source>
        <dbReference type="ARBA" id="ARBA00023134"/>
    </source>
</evidence>
<dbReference type="Gene3D" id="3.40.50.300">
    <property type="entry name" value="P-loop containing nucleotide triphosphate hydrolases"/>
    <property type="match status" value="1"/>
</dbReference>
<dbReference type="VEuPathDB" id="AmoebaDB:NAEGRDRAFT_4109"/>
<dbReference type="NCBIfam" id="TIGR00231">
    <property type="entry name" value="small_GTP"/>
    <property type="match status" value="1"/>
</dbReference>
<dbReference type="PANTHER" id="PTHR24070">
    <property type="entry name" value="RAS, DI-RAS, AND RHEB FAMILY MEMBERS OF SMALL GTPASE SUPERFAMILY"/>
    <property type="match status" value="1"/>
</dbReference>
<dbReference type="GeneID" id="8861372"/>
<dbReference type="GO" id="GO:0005525">
    <property type="term" value="F:GTP binding"/>
    <property type="evidence" value="ECO:0007669"/>
    <property type="project" value="UniProtKB-KW"/>
</dbReference>
<dbReference type="PROSITE" id="PS51419">
    <property type="entry name" value="RAB"/>
    <property type="match status" value="1"/>
</dbReference>
<organism evidence="4">
    <name type="scientific">Naegleria gruberi</name>
    <name type="common">Amoeba</name>
    <dbReference type="NCBI Taxonomy" id="5762"/>
    <lineage>
        <taxon>Eukaryota</taxon>
        <taxon>Discoba</taxon>
        <taxon>Heterolobosea</taxon>
        <taxon>Tetramitia</taxon>
        <taxon>Eutetramitia</taxon>
        <taxon>Vahlkampfiidae</taxon>
        <taxon>Naegleria</taxon>
    </lineage>
</organism>
<dbReference type="InterPro" id="IPR005225">
    <property type="entry name" value="Small_GTP-bd"/>
</dbReference>
<proteinExistence type="predicted"/>
<dbReference type="EMBL" id="GG738849">
    <property type="protein sequence ID" value="EFC48848.1"/>
    <property type="molecule type" value="Genomic_DNA"/>
</dbReference>
<sequence>FNITVYGESGVGKSSLIHQYLTGNEEVVALASNKKEHSYRKYVPKSESHSAFVLNILDTCGNYEYESGCQFEKAIRADAVLLICSPDQQTSIDRIETFINRIERLKKRKLSEIPSLIVFNKSDIEENILVKSEDAKKLADQYGITFIECTAKKQSKVNDLFDGAL</sequence>
<evidence type="ECO:0000256" key="1">
    <source>
        <dbReference type="ARBA" id="ARBA00022741"/>
    </source>
</evidence>
<gene>
    <name evidence="3" type="ORF">NAEGRDRAFT_4109</name>
</gene>
<dbReference type="PRINTS" id="PR00449">
    <property type="entry name" value="RASTRNSFRMNG"/>
</dbReference>
<evidence type="ECO:0000313" key="4">
    <source>
        <dbReference type="Proteomes" id="UP000006671"/>
    </source>
</evidence>
<dbReference type="AlphaFoldDB" id="D2V261"/>
<keyword evidence="4" id="KW-1185">Reference proteome</keyword>
<keyword evidence="2" id="KW-0342">GTP-binding</keyword>
<reference evidence="3 4" key="1">
    <citation type="journal article" date="2010" name="Cell">
        <title>The genome of Naegleria gruberi illuminates early eukaryotic versatility.</title>
        <authorList>
            <person name="Fritz-Laylin L.K."/>
            <person name="Prochnik S.E."/>
            <person name="Ginger M.L."/>
            <person name="Dacks J.B."/>
            <person name="Carpenter M.L."/>
            <person name="Field M.C."/>
            <person name="Kuo A."/>
            <person name="Paredez A."/>
            <person name="Chapman J."/>
            <person name="Pham J."/>
            <person name="Shu S."/>
            <person name="Neupane R."/>
            <person name="Cipriano M."/>
            <person name="Mancuso J."/>
            <person name="Tu H."/>
            <person name="Salamov A."/>
            <person name="Lindquist E."/>
            <person name="Shapiro H."/>
            <person name="Lucas S."/>
            <person name="Grigoriev I.V."/>
            <person name="Cande W.Z."/>
            <person name="Fulton C."/>
            <person name="Rokhsar D.S."/>
            <person name="Dawson S.C."/>
        </authorList>
    </citation>
    <scope>NUCLEOTIDE SEQUENCE [LARGE SCALE GENOMIC DNA]</scope>
    <source>
        <strain evidence="3 4">NEG-M</strain>
    </source>
</reference>
<dbReference type="eggNOG" id="KOG0395">
    <property type="taxonomic scope" value="Eukaryota"/>
</dbReference>
<dbReference type="InterPro" id="IPR027417">
    <property type="entry name" value="P-loop_NTPase"/>
</dbReference>
<accession>D2V261</accession>
<dbReference type="RefSeq" id="XP_002681592.1">
    <property type="nucleotide sequence ID" value="XM_002681546.1"/>
</dbReference>
<dbReference type="SMART" id="SM00173">
    <property type="entry name" value="RAS"/>
    <property type="match status" value="1"/>
</dbReference>
<dbReference type="STRING" id="5762.D2V261"/>
<evidence type="ECO:0000313" key="3">
    <source>
        <dbReference type="EMBL" id="EFC48848.1"/>
    </source>
</evidence>
<dbReference type="InParanoid" id="D2V261"/>
<dbReference type="GO" id="GO:0003924">
    <property type="term" value="F:GTPase activity"/>
    <property type="evidence" value="ECO:0007669"/>
    <property type="project" value="InterPro"/>
</dbReference>
<dbReference type="PROSITE" id="PS51421">
    <property type="entry name" value="RAS"/>
    <property type="match status" value="1"/>
</dbReference>
<dbReference type="SMART" id="SM00175">
    <property type="entry name" value="RAB"/>
    <property type="match status" value="1"/>
</dbReference>
<dbReference type="InterPro" id="IPR020849">
    <property type="entry name" value="Small_GTPase_Ras-type"/>
</dbReference>
<protein>
    <submittedName>
        <fullName evidence="3">Predicted protein</fullName>
    </submittedName>
</protein>
<dbReference type="Proteomes" id="UP000006671">
    <property type="component" value="Unassembled WGS sequence"/>
</dbReference>
<feature type="non-terminal residue" evidence="3">
    <location>
        <position position="1"/>
    </location>
</feature>
<dbReference type="GO" id="GO:0007165">
    <property type="term" value="P:signal transduction"/>
    <property type="evidence" value="ECO:0007669"/>
    <property type="project" value="InterPro"/>
</dbReference>
<dbReference type="InterPro" id="IPR001806">
    <property type="entry name" value="Small_GTPase"/>
</dbReference>
<dbReference type="OrthoDB" id="5973437at2759"/>
<keyword evidence="1" id="KW-0547">Nucleotide-binding</keyword>
<dbReference type="Pfam" id="PF00071">
    <property type="entry name" value="Ras"/>
    <property type="match status" value="1"/>
</dbReference>